<keyword evidence="3" id="KW-1185">Reference proteome</keyword>
<keyword evidence="1" id="KW-0812">Transmembrane</keyword>
<feature type="transmembrane region" description="Helical" evidence="1">
    <location>
        <begin position="54"/>
        <end position="74"/>
    </location>
</feature>
<feature type="transmembrane region" description="Helical" evidence="1">
    <location>
        <begin position="80"/>
        <end position="101"/>
    </location>
</feature>
<accession>D3PCE4</accession>
<evidence type="ECO:0000313" key="3">
    <source>
        <dbReference type="Proteomes" id="UP000001520"/>
    </source>
</evidence>
<feature type="transmembrane region" description="Helical" evidence="1">
    <location>
        <begin position="24"/>
        <end position="42"/>
    </location>
</feature>
<dbReference type="AlphaFoldDB" id="D3PCE4"/>
<organism evidence="2 3">
    <name type="scientific">Deferribacter desulfuricans (strain DSM 14783 / JCM 11476 / NBRC 101012 / SSM1)</name>
    <dbReference type="NCBI Taxonomy" id="639282"/>
    <lineage>
        <taxon>Bacteria</taxon>
        <taxon>Pseudomonadati</taxon>
        <taxon>Deferribacterota</taxon>
        <taxon>Deferribacteres</taxon>
        <taxon>Deferribacterales</taxon>
        <taxon>Deferribacteraceae</taxon>
        <taxon>Deferribacter</taxon>
    </lineage>
</organism>
<evidence type="ECO:0000256" key="1">
    <source>
        <dbReference type="SAM" id="Phobius"/>
    </source>
</evidence>
<gene>
    <name evidence="2" type="ordered locus">DEFDS_0789</name>
</gene>
<dbReference type="Proteomes" id="UP000001520">
    <property type="component" value="Chromosome"/>
</dbReference>
<dbReference type="RefSeq" id="WP_013007515.1">
    <property type="nucleotide sequence ID" value="NC_013939.1"/>
</dbReference>
<dbReference type="KEGG" id="ddf:DEFDS_0789"/>
<name>D3PCE4_DEFDS</name>
<dbReference type="STRING" id="639282.DEFDS_0789"/>
<dbReference type="HOGENOM" id="CLU_2205729_0_0_0"/>
<protein>
    <submittedName>
        <fullName evidence="2">Uncharacterized protein</fullName>
    </submittedName>
</protein>
<reference evidence="2 3" key="1">
    <citation type="journal article" date="2010" name="DNA Res.">
        <title>Bacterial lifestyle in a deep-sea hydrothermal vent chimney revealed by the genome sequence of the thermophilic bacterium Deferribacter desulfuricans SSM1.</title>
        <authorList>
            <person name="Takaki Y."/>
            <person name="Shimamura S."/>
            <person name="Nakagawa S."/>
            <person name="Fukuhara Y."/>
            <person name="Horikawa H."/>
            <person name="Ankai A."/>
            <person name="Harada T."/>
            <person name="Hosoyama A."/>
            <person name="Oguchi A."/>
            <person name="Fukui S."/>
            <person name="Fujita N."/>
            <person name="Takami H."/>
            <person name="Takai K."/>
        </authorList>
    </citation>
    <scope>NUCLEOTIDE SEQUENCE [LARGE SCALE GENOMIC DNA]</scope>
    <source>
        <strain evidence="3">DSM 14783 / JCM 11476 / NBRC 101012 / SSM1</strain>
    </source>
</reference>
<proteinExistence type="predicted"/>
<dbReference type="EMBL" id="AP011529">
    <property type="protein sequence ID" value="BAI80267.1"/>
    <property type="molecule type" value="Genomic_DNA"/>
</dbReference>
<sequence length="107" mass="12692">MNVIFFNIIFIINQLMVSAHFLRHSNIVLTAFFMISIIIIFFNEKIKNNLIKTLSIINILVWLFTMYQIVKIRIAFHEPFIRVIIILGVVIILNIVTLLFYPKKINR</sequence>
<keyword evidence="1" id="KW-0472">Membrane</keyword>
<keyword evidence="1" id="KW-1133">Transmembrane helix</keyword>
<evidence type="ECO:0000313" key="2">
    <source>
        <dbReference type="EMBL" id="BAI80267.1"/>
    </source>
</evidence>